<sequence length="64" mass="7313">MKNNPSAGNSLGDQSITRFLDLVKLCKNVLLHKSVLIRERRQNKHLWVESRTVSLQLAGRTLVE</sequence>
<evidence type="ECO:0000313" key="1">
    <source>
        <dbReference type="EMBL" id="AOY80076.1"/>
    </source>
</evidence>
<dbReference type="EMBL" id="CP017708">
    <property type="protein sequence ID" value="AOY80076.1"/>
    <property type="molecule type" value="Genomic_DNA"/>
</dbReference>
<organism evidence="1 2">
    <name type="scientific">Moorena producens (strain JHB)</name>
    <dbReference type="NCBI Taxonomy" id="1454205"/>
    <lineage>
        <taxon>Bacteria</taxon>
        <taxon>Bacillati</taxon>
        <taxon>Cyanobacteriota</taxon>
        <taxon>Cyanophyceae</taxon>
        <taxon>Coleofasciculales</taxon>
        <taxon>Coleofasciculaceae</taxon>
        <taxon>Moorena</taxon>
    </lineage>
</organism>
<proteinExistence type="predicted"/>
<protein>
    <submittedName>
        <fullName evidence="1">Uncharacterized protein</fullName>
    </submittedName>
</protein>
<dbReference type="AlphaFoldDB" id="A0A1D9FXI3"/>
<reference evidence="2" key="1">
    <citation type="submission" date="2016-10" db="EMBL/GenBank/DDBJ databases">
        <title>Comparative genomics uncovers the prolific and rare metabolic potential of the cyanobacterial genus Moorea.</title>
        <authorList>
            <person name="Leao T."/>
            <person name="Castelao G."/>
            <person name="Korobeynikov A."/>
            <person name="Monroe E.A."/>
            <person name="Podell S."/>
            <person name="Glukhov E."/>
            <person name="Allen E."/>
            <person name="Gerwick W.H."/>
            <person name="Gerwick L."/>
        </authorList>
    </citation>
    <scope>NUCLEOTIDE SEQUENCE [LARGE SCALE GENOMIC DNA]</scope>
    <source>
        <strain evidence="2">JHB</strain>
    </source>
</reference>
<accession>A0A1D9FXI3</accession>
<gene>
    <name evidence="1" type="ORF">BJP36_09190</name>
</gene>
<dbReference type="Proteomes" id="UP000176944">
    <property type="component" value="Chromosome"/>
</dbReference>
<evidence type="ECO:0000313" key="2">
    <source>
        <dbReference type="Proteomes" id="UP000176944"/>
    </source>
</evidence>
<name>A0A1D9FXI3_MOOP1</name>